<dbReference type="InterPro" id="IPR030678">
    <property type="entry name" value="Peptide/Ni-bd"/>
</dbReference>
<evidence type="ECO:0000313" key="7">
    <source>
        <dbReference type="EMBL" id="SNT08784.1"/>
    </source>
</evidence>
<dbReference type="PIRSF" id="PIRSF002741">
    <property type="entry name" value="MppA"/>
    <property type="match status" value="1"/>
</dbReference>
<feature type="domain" description="Solute-binding protein family 5" evidence="6">
    <location>
        <begin position="83"/>
        <end position="446"/>
    </location>
</feature>
<dbReference type="GO" id="GO:1904680">
    <property type="term" value="F:peptide transmembrane transporter activity"/>
    <property type="evidence" value="ECO:0007669"/>
    <property type="project" value="TreeGrafter"/>
</dbReference>
<dbReference type="GO" id="GO:0030313">
    <property type="term" value="C:cell envelope"/>
    <property type="evidence" value="ECO:0007669"/>
    <property type="project" value="UniProtKB-SubCell"/>
</dbReference>
<dbReference type="PANTHER" id="PTHR30290:SF10">
    <property type="entry name" value="PERIPLASMIC OLIGOPEPTIDE-BINDING PROTEIN-RELATED"/>
    <property type="match status" value="1"/>
</dbReference>
<reference evidence="7 8" key="1">
    <citation type="submission" date="2017-06" db="EMBL/GenBank/DDBJ databases">
        <authorList>
            <person name="Kim H.J."/>
            <person name="Triplett B.A."/>
        </authorList>
    </citation>
    <scope>NUCLEOTIDE SEQUENCE [LARGE SCALE GENOMIC DNA]</scope>
    <source>
        <strain evidence="7 8">CGMCC 4.1858</strain>
    </source>
</reference>
<organism evidence="7 8">
    <name type="scientific">Actinacidiphila glaucinigra</name>
    <dbReference type="NCBI Taxonomy" id="235986"/>
    <lineage>
        <taxon>Bacteria</taxon>
        <taxon>Bacillati</taxon>
        <taxon>Actinomycetota</taxon>
        <taxon>Actinomycetes</taxon>
        <taxon>Kitasatosporales</taxon>
        <taxon>Streptomycetaceae</taxon>
        <taxon>Actinacidiphila</taxon>
    </lineage>
</organism>
<dbReference type="InterPro" id="IPR039424">
    <property type="entry name" value="SBP_5"/>
</dbReference>
<dbReference type="GO" id="GO:0015833">
    <property type="term" value="P:peptide transport"/>
    <property type="evidence" value="ECO:0007669"/>
    <property type="project" value="TreeGrafter"/>
</dbReference>
<evidence type="ECO:0000259" key="6">
    <source>
        <dbReference type="Pfam" id="PF00496"/>
    </source>
</evidence>
<keyword evidence="4 5" id="KW-0732">Signal</keyword>
<dbReference type="EMBL" id="FZOF01000014">
    <property type="protein sequence ID" value="SNT08784.1"/>
    <property type="molecule type" value="Genomic_DNA"/>
</dbReference>
<comment type="similarity">
    <text evidence="2">Belongs to the bacterial solute-binding protein 5 family.</text>
</comment>
<dbReference type="Gene3D" id="3.40.190.10">
    <property type="entry name" value="Periplasmic binding protein-like II"/>
    <property type="match status" value="1"/>
</dbReference>
<dbReference type="Gene3D" id="3.90.76.10">
    <property type="entry name" value="Dipeptide-binding Protein, Domain 1"/>
    <property type="match status" value="1"/>
</dbReference>
<comment type="subcellular location">
    <subcellularLocation>
        <location evidence="1">Cell envelope</location>
    </subcellularLocation>
</comment>
<dbReference type="GO" id="GO:0043190">
    <property type="term" value="C:ATP-binding cassette (ABC) transporter complex"/>
    <property type="evidence" value="ECO:0007669"/>
    <property type="project" value="InterPro"/>
</dbReference>
<proteinExistence type="inferred from homology"/>
<dbReference type="InterPro" id="IPR000914">
    <property type="entry name" value="SBP_5_dom"/>
</dbReference>
<dbReference type="AlphaFoldDB" id="A0A239JV81"/>
<dbReference type="GO" id="GO:0042597">
    <property type="term" value="C:periplasmic space"/>
    <property type="evidence" value="ECO:0007669"/>
    <property type="project" value="UniProtKB-ARBA"/>
</dbReference>
<evidence type="ECO:0000256" key="4">
    <source>
        <dbReference type="ARBA" id="ARBA00022729"/>
    </source>
</evidence>
<name>A0A239JV81_9ACTN</name>
<evidence type="ECO:0000256" key="5">
    <source>
        <dbReference type="SAM" id="SignalP"/>
    </source>
</evidence>
<evidence type="ECO:0000256" key="3">
    <source>
        <dbReference type="ARBA" id="ARBA00022448"/>
    </source>
</evidence>
<protein>
    <submittedName>
        <fullName evidence="7">Peptide/nickel transport system substrate-binding protein</fullName>
    </submittedName>
</protein>
<dbReference type="RefSeq" id="WP_089226139.1">
    <property type="nucleotide sequence ID" value="NZ_FZOF01000014.1"/>
</dbReference>
<feature type="chain" id="PRO_5013145105" evidence="5">
    <location>
        <begin position="21"/>
        <end position="531"/>
    </location>
</feature>
<dbReference type="PROSITE" id="PS51257">
    <property type="entry name" value="PROKAR_LIPOPROTEIN"/>
    <property type="match status" value="1"/>
</dbReference>
<dbReference type="Pfam" id="PF00496">
    <property type="entry name" value="SBP_bac_5"/>
    <property type="match status" value="1"/>
</dbReference>
<dbReference type="Proteomes" id="UP000198280">
    <property type="component" value="Unassembled WGS sequence"/>
</dbReference>
<evidence type="ECO:0000256" key="2">
    <source>
        <dbReference type="ARBA" id="ARBA00005695"/>
    </source>
</evidence>
<sequence length="531" mass="57446">MNRKLLVLPALLGLAAPVLAGCGDSTGGGGGGDAIVIGSTDPLEVSADQPSPLDPATAYDGGTYSFLNNTFQMLLGYTRSSTTPEPDAAKSCTFSDTKSETYRCTLRDNLKFANGHALTSEDVKFSVDRVLKINSDIGPASLLVNIDSVEAPDPKTVVFHLKTSDATFPYKLATPAAAIVDSEVYSATEPLKGLKMEGSGPYKLDSWQDGKAVLSANPNYTGLIGKRNNEKVEVHFFPSAAEMMKALAAGDVDLVNRTLESDQINKIEQGTVENVKLTETPGLAARYMFFNVEDSSVKDKAVREAIARLVDRDSLTRDVTGRTATPLFGAVPTGITGHTNAYFNAYGEPNRDKAAEVLSDAGISTPVKFTWTYPTEHPSTPDKEEAENLKKQLEATGLFDVSLQPITWKKFLKGAATGQFAAYSLSWLPDFPDAETYIAPFFADDGFLDLNYKGETIKNQLLPATRRSADRGKTDKDFGQMQEILSQDLPMIPLYQDKQFVASRDGITGAEWFLNSSSSAQFWEIGRGVTG</sequence>
<keyword evidence="3" id="KW-0813">Transport</keyword>
<accession>A0A239JV81</accession>
<dbReference type="SUPFAM" id="SSF53850">
    <property type="entry name" value="Periplasmic binding protein-like II"/>
    <property type="match status" value="1"/>
</dbReference>
<keyword evidence="8" id="KW-1185">Reference proteome</keyword>
<dbReference type="Gene3D" id="3.10.105.10">
    <property type="entry name" value="Dipeptide-binding Protein, Domain 3"/>
    <property type="match status" value="1"/>
</dbReference>
<dbReference type="OrthoDB" id="9801912at2"/>
<dbReference type="PANTHER" id="PTHR30290">
    <property type="entry name" value="PERIPLASMIC BINDING COMPONENT OF ABC TRANSPORTER"/>
    <property type="match status" value="1"/>
</dbReference>
<evidence type="ECO:0000313" key="8">
    <source>
        <dbReference type="Proteomes" id="UP000198280"/>
    </source>
</evidence>
<feature type="signal peptide" evidence="5">
    <location>
        <begin position="1"/>
        <end position="20"/>
    </location>
</feature>
<evidence type="ECO:0000256" key="1">
    <source>
        <dbReference type="ARBA" id="ARBA00004196"/>
    </source>
</evidence>
<gene>
    <name evidence="7" type="ORF">SAMN05216252_1142</name>
</gene>